<sequence length="331" mass="35241">MPSKASLTDGGVDAQGRKQPTAAEAYLFYTIIKNMKEKPTIDWDGVANDNNFKNAETAKVRFGQVKRKLGVDMMGPANADGGSPAANTPTTADFGTGSGTAGSAATGTGVKKRTPAKPRATKLRAAPKATSARGKKIAAASESDKFKSSPVVVEDADSSDEMNVITIDDSPSRKKAIKEEDSADEKAVKKEIIKEEQNEDKPLTNFAPKATAHPMFAQDGHSAPVDDLTANASWNMGQEYRDVDMNPRGTIQNYGGQNGQLPMTPARLFGNPHGYGNSHLGFPPAQGNNQITELFTDEELFTGDDSLIRPQPSIFGGPTLWGVNRGNNGDI</sequence>
<dbReference type="EMBL" id="JAUIQD010000007">
    <property type="protein sequence ID" value="KAK3343901.1"/>
    <property type="molecule type" value="Genomic_DNA"/>
</dbReference>
<evidence type="ECO:0000313" key="3">
    <source>
        <dbReference type="EMBL" id="KAK3343901.1"/>
    </source>
</evidence>
<dbReference type="Proteomes" id="UP001275084">
    <property type="component" value="Unassembled WGS sequence"/>
</dbReference>
<feature type="compositionally biased region" description="Low complexity" evidence="1">
    <location>
        <begin position="90"/>
        <end position="109"/>
    </location>
</feature>
<evidence type="ECO:0000259" key="2">
    <source>
        <dbReference type="Pfam" id="PF22980"/>
    </source>
</evidence>
<evidence type="ECO:0000313" key="4">
    <source>
        <dbReference type="Proteomes" id="UP001275084"/>
    </source>
</evidence>
<comment type="caution">
    <text evidence="3">The sequence shown here is derived from an EMBL/GenBank/DDBJ whole genome shotgun (WGS) entry which is preliminary data.</text>
</comment>
<proteinExistence type="predicted"/>
<evidence type="ECO:0000256" key="1">
    <source>
        <dbReference type="SAM" id="MobiDB-lite"/>
    </source>
</evidence>
<feature type="compositionally biased region" description="Basic residues" evidence="1">
    <location>
        <begin position="110"/>
        <end position="122"/>
    </location>
</feature>
<reference evidence="3" key="2">
    <citation type="submission" date="2023-06" db="EMBL/GenBank/DDBJ databases">
        <authorList>
            <consortium name="Lawrence Berkeley National Laboratory"/>
            <person name="Haridas S."/>
            <person name="Hensen N."/>
            <person name="Bonometti L."/>
            <person name="Westerberg I."/>
            <person name="Brannstrom I.O."/>
            <person name="Guillou S."/>
            <person name="Cros-Aarteil S."/>
            <person name="Calhoun S."/>
            <person name="Kuo A."/>
            <person name="Mondo S."/>
            <person name="Pangilinan J."/>
            <person name="Riley R."/>
            <person name="Labutti K."/>
            <person name="Andreopoulos B."/>
            <person name="Lipzen A."/>
            <person name="Chen C."/>
            <person name="Yanf M."/>
            <person name="Daum C."/>
            <person name="Ng V."/>
            <person name="Clum A."/>
            <person name="Steindorff A."/>
            <person name="Ohm R."/>
            <person name="Martin F."/>
            <person name="Silar P."/>
            <person name="Natvig D."/>
            <person name="Lalanne C."/>
            <person name="Gautier V."/>
            <person name="Ament-Velasquez S.L."/>
            <person name="Kruys A."/>
            <person name="Hutchinson M.I."/>
            <person name="Powell A.J."/>
            <person name="Barry K."/>
            <person name="Miller A.N."/>
            <person name="Grigoriev I.V."/>
            <person name="Debuchy R."/>
            <person name="Gladieux P."/>
            <person name="Thoren M.H."/>
            <person name="Johannesson H."/>
        </authorList>
    </citation>
    <scope>NUCLEOTIDE SEQUENCE</scope>
    <source>
        <strain evidence="3">CBS 955.72</strain>
    </source>
</reference>
<accession>A0AAJ0H8S6</accession>
<dbReference type="AlphaFoldDB" id="A0AAJ0H8S6"/>
<feature type="domain" description="Myb-like DNA-binding" evidence="2">
    <location>
        <begin position="27"/>
        <end position="70"/>
    </location>
</feature>
<keyword evidence="4" id="KW-1185">Reference proteome</keyword>
<dbReference type="Pfam" id="PF22980">
    <property type="entry name" value="Myb_DNA-bind_8"/>
    <property type="match status" value="1"/>
</dbReference>
<feature type="region of interest" description="Disordered" evidence="1">
    <location>
        <begin position="75"/>
        <end position="187"/>
    </location>
</feature>
<name>A0AAJ0H8S6_9PEZI</name>
<protein>
    <recommendedName>
        <fullName evidence="2">Myb-like DNA-binding domain-containing protein</fullName>
    </recommendedName>
</protein>
<reference evidence="3" key="1">
    <citation type="journal article" date="2023" name="Mol. Phylogenet. Evol.">
        <title>Genome-scale phylogeny and comparative genomics of the fungal order Sordariales.</title>
        <authorList>
            <person name="Hensen N."/>
            <person name="Bonometti L."/>
            <person name="Westerberg I."/>
            <person name="Brannstrom I.O."/>
            <person name="Guillou S."/>
            <person name="Cros-Aarteil S."/>
            <person name="Calhoun S."/>
            <person name="Haridas S."/>
            <person name="Kuo A."/>
            <person name="Mondo S."/>
            <person name="Pangilinan J."/>
            <person name="Riley R."/>
            <person name="LaButti K."/>
            <person name="Andreopoulos B."/>
            <person name="Lipzen A."/>
            <person name="Chen C."/>
            <person name="Yan M."/>
            <person name="Daum C."/>
            <person name="Ng V."/>
            <person name="Clum A."/>
            <person name="Steindorff A."/>
            <person name="Ohm R.A."/>
            <person name="Martin F."/>
            <person name="Silar P."/>
            <person name="Natvig D.O."/>
            <person name="Lalanne C."/>
            <person name="Gautier V."/>
            <person name="Ament-Velasquez S.L."/>
            <person name="Kruys A."/>
            <person name="Hutchinson M.I."/>
            <person name="Powell A.J."/>
            <person name="Barry K."/>
            <person name="Miller A.N."/>
            <person name="Grigoriev I.V."/>
            <person name="Debuchy R."/>
            <person name="Gladieux P."/>
            <person name="Hiltunen Thoren M."/>
            <person name="Johannesson H."/>
        </authorList>
    </citation>
    <scope>NUCLEOTIDE SEQUENCE</scope>
    <source>
        <strain evidence="3">CBS 955.72</strain>
    </source>
</reference>
<dbReference type="InterPro" id="IPR054505">
    <property type="entry name" value="Myb_DNA-bind_8"/>
</dbReference>
<feature type="compositionally biased region" description="Basic and acidic residues" evidence="1">
    <location>
        <begin position="177"/>
        <end position="187"/>
    </location>
</feature>
<gene>
    <name evidence="3" type="ORF">B0T25DRAFT_634874</name>
</gene>
<organism evidence="3 4">
    <name type="scientific">Lasiosphaeria hispida</name>
    <dbReference type="NCBI Taxonomy" id="260671"/>
    <lineage>
        <taxon>Eukaryota</taxon>
        <taxon>Fungi</taxon>
        <taxon>Dikarya</taxon>
        <taxon>Ascomycota</taxon>
        <taxon>Pezizomycotina</taxon>
        <taxon>Sordariomycetes</taxon>
        <taxon>Sordariomycetidae</taxon>
        <taxon>Sordariales</taxon>
        <taxon>Lasiosphaeriaceae</taxon>
        <taxon>Lasiosphaeria</taxon>
    </lineage>
</organism>